<dbReference type="Pfam" id="PF03051">
    <property type="entry name" value="Peptidase_C1_2"/>
    <property type="match status" value="1"/>
</dbReference>
<keyword evidence="6" id="KW-0732">Signal</keyword>
<dbReference type="SUPFAM" id="SSF54001">
    <property type="entry name" value="Cysteine proteinases"/>
    <property type="match status" value="1"/>
</dbReference>
<evidence type="ECO:0000256" key="3">
    <source>
        <dbReference type="ARBA" id="ARBA00022807"/>
    </source>
</evidence>
<evidence type="ECO:0000256" key="1">
    <source>
        <dbReference type="ARBA" id="ARBA00022670"/>
    </source>
</evidence>
<dbReference type="Proteomes" id="UP000018439">
    <property type="component" value="Chromosome"/>
</dbReference>
<dbReference type="GO" id="GO:0006508">
    <property type="term" value="P:proteolysis"/>
    <property type="evidence" value="ECO:0007669"/>
    <property type="project" value="UniProtKB-KW"/>
</dbReference>
<keyword evidence="2 4" id="KW-0378">Hydrolase</keyword>
<keyword evidence="8" id="KW-1185">Reference proteome</keyword>
<evidence type="ECO:0000256" key="5">
    <source>
        <dbReference type="PIRSR" id="PIRSR005700-1"/>
    </source>
</evidence>
<evidence type="ECO:0000313" key="8">
    <source>
        <dbReference type="Proteomes" id="UP000018439"/>
    </source>
</evidence>
<organism evidence="7 8">
    <name type="scientific">Bacteroides coprosuis DSM 18011</name>
    <dbReference type="NCBI Taxonomy" id="679937"/>
    <lineage>
        <taxon>Bacteria</taxon>
        <taxon>Pseudomonadati</taxon>
        <taxon>Bacteroidota</taxon>
        <taxon>Bacteroidia</taxon>
        <taxon>Bacteroidales</taxon>
        <taxon>Bacteroidaceae</taxon>
        <taxon>Bacteroides</taxon>
    </lineage>
</organism>
<dbReference type="AlphaFoldDB" id="F3ZU79"/>
<feature type="chain" id="PRO_5003304056" description="Aminopeptidase" evidence="6">
    <location>
        <begin position="23"/>
        <end position="465"/>
    </location>
</feature>
<keyword evidence="3 4" id="KW-0788">Thiol protease</keyword>
<dbReference type="eggNOG" id="COG3579">
    <property type="taxonomic scope" value="Bacteria"/>
</dbReference>
<feature type="active site" evidence="5">
    <location>
        <position position="91"/>
    </location>
</feature>
<dbReference type="InterPro" id="IPR004134">
    <property type="entry name" value="Peptidase_C1B"/>
</dbReference>
<dbReference type="PROSITE" id="PS00139">
    <property type="entry name" value="THIOL_PROTEASE_CYS"/>
    <property type="match status" value="1"/>
</dbReference>
<dbReference type="InterPro" id="IPR038765">
    <property type="entry name" value="Papain-like_cys_pep_sf"/>
</dbReference>
<evidence type="ECO:0000313" key="7">
    <source>
        <dbReference type="EMBL" id="EGJ71324.1"/>
    </source>
</evidence>
<feature type="active site" evidence="5">
    <location>
        <position position="384"/>
    </location>
</feature>
<dbReference type="HOGENOM" id="CLU_038600_0_1_10"/>
<dbReference type="OrthoDB" id="1111399at2"/>
<evidence type="ECO:0000256" key="4">
    <source>
        <dbReference type="PIRNR" id="PIRNR005700"/>
    </source>
</evidence>
<dbReference type="STRING" id="679937.Bcop_1120"/>
<dbReference type="GO" id="GO:0005737">
    <property type="term" value="C:cytoplasm"/>
    <property type="evidence" value="ECO:0007669"/>
    <property type="project" value="TreeGrafter"/>
</dbReference>
<keyword evidence="4" id="KW-0031">Aminopeptidase</keyword>
<keyword evidence="1 4" id="KW-0645">Protease</keyword>
<dbReference type="InterPro" id="IPR000169">
    <property type="entry name" value="Pept_cys_AS"/>
</dbReference>
<reference evidence="7 8" key="1">
    <citation type="journal article" date="2011" name="Stand. Genomic Sci.">
        <title>Non-contiguous finished genome sequence of Bacteroides coprosuis type strain (PC139).</title>
        <authorList>
            <person name="Land M."/>
            <person name="Held B."/>
            <person name="Gronow S."/>
            <person name="Abt B."/>
            <person name="Lucas S."/>
            <person name="Del Rio T.G."/>
            <person name="Nolan M."/>
            <person name="Tice H."/>
            <person name="Cheng J.F."/>
            <person name="Pitluck S."/>
            <person name="Liolios K."/>
            <person name="Pagani I."/>
            <person name="Ivanova N."/>
            <person name="Mavromatis K."/>
            <person name="Mikhailova N."/>
            <person name="Pati A."/>
            <person name="Tapia R."/>
            <person name="Han C."/>
            <person name="Goodwin L."/>
            <person name="Chen A."/>
            <person name="Palaniappan K."/>
            <person name="Hauser L."/>
            <person name="Brambilla E.M."/>
            <person name="Rohde M."/>
            <person name="Goker M."/>
            <person name="Detter J.C."/>
            <person name="Woyke T."/>
            <person name="Bristow J."/>
            <person name="Eisen J.A."/>
            <person name="Markowitz V."/>
            <person name="Hugenholtz P."/>
            <person name="Kyrpides N.C."/>
            <person name="Klenk H.P."/>
            <person name="Lapidus A."/>
        </authorList>
    </citation>
    <scope>NUCLEOTIDE SEQUENCE</scope>
    <source>
        <strain evidence="7 8">DSM 18011</strain>
    </source>
</reference>
<accession>F3ZU79</accession>
<dbReference type="GO" id="GO:0043418">
    <property type="term" value="P:homocysteine catabolic process"/>
    <property type="evidence" value="ECO:0007669"/>
    <property type="project" value="TreeGrafter"/>
</dbReference>
<comment type="similarity">
    <text evidence="4">Belongs to the peptidase C1 family.</text>
</comment>
<dbReference type="PANTHER" id="PTHR10363:SF2">
    <property type="entry name" value="BLEOMYCIN HYDROLASE"/>
    <property type="match status" value="1"/>
</dbReference>
<sequence length="465" mass="53050">MKKTILSVVLLSAMLSPSQAQKKGGGITPDMLTKMEQSYKNDATDKALRNALNATSIDNLARSTEATPVDGHFAIQVKSKGITNQRSSGRCWLFTGLNVMRSQAIEKYDMGEFQFSQVYGFFWDQLEKSNLFLQGVIDTRDKAIDDQMVQWLFKSPINDGGTFAGVADAANKYGLVPIEAMPETYTSVKTSNVNKILKYKLRDFGIQLRKASEKGESLNKLNGLKTEMLGEVYRILALVYGNPPKEFTWVRRDAKGNPVATENHTPMTFMEKYGDNKIINDYVMLMNDPSRPYYELFEIDFDRHQYDGQNWKYINLPMDEIKKIAVAGLKDNKMMYFSSDVGKYFDRQAGINDLKLYDYESLLGITMKMDKKERIESYESGSAHAMTLCGVDFNEKGETTKWLVENSWGADSGHKGFVIMTDDWFNEYMFRLVVEPKYVPEKILNILKKKPSLLPAWDPMFAPEM</sequence>
<name>F3ZU79_9BACE</name>
<evidence type="ECO:0000256" key="6">
    <source>
        <dbReference type="SAM" id="SignalP"/>
    </source>
</evidence>
<feature type="active site" evidence="5">
    <location>
        <position position="406"/>
    </location>
</feature>
<dbReference type="GO" id="GO:0009636">
    <property type="term" value="P:response to toxic substance"/>
    <property type="evidence" value="ECO:0007669"/>
    <property type="project" value="TreeGrafter"/>
</dbReference>
<protein>
    <recommendedName>
        <fullName evidence="4">Aminopeptidase</fullName>
    </recommendedName>
</protein>
<evidence type="ECO:0000256" key="2">
    <source>
        <dbReference type="ARBA" id="ARBA00022801"/>
    </source>
</evidence>
<dbReference type="GO" id="GO:0070005">
    <property type="term" value="F:cysteine-type aminopeptidase activity"/>
    <property type="evidence" value="ECO:0007669"/>
    <property type="project" value="InterPro"/>
</dbReference>
<dbReference type="EMBL" id="CM001167">
    <property type="protein sequence ID" value="EGJ71324.1"/>
    <property type="molecule type" value="Genomic_DNA"/>
</dbReference>
<dbReference type="CDD" id="cd00585">
    <property type="entry name" value="Peptidase_C1B"/>
    <property type="match status" value="1"/>
</dbReference>
<dbReference type="Gene3D" id="3.90.70.10">
    <property type="entry name" value="Cysteine proteinases"/>
    <property type="match status" value="1"/>
</dbReference>
<feature type="signal peptide" evidence="6">
    <location>
        <begin position="1"/>
        <end position="22"/>
    </location>
</feature>
<gene>
    <name evidence="7" type="ORF">Bcop_1120</name>
</gene>
<dbReference type="PANTHER" id="PTHR10363">
    <property type="entry name" value="BLEOMYCIN HYDROLASE"/>
    <property type="match status" value="1"/>
</dbReference>
<dbReference type="PIRSF" id="PIRSF005700">
    <property type="entry name" value="PepC"/>
    <property type="match status" value="1"/>
</dbReference>
<proteinExistence type="inferred from homology"/>